<dbReference type="AlphaFoldDB" id="A0A081BNU7"/>
<feature type="transmembrane region" description="Helical" evidence="8">
    <location>
        <begin position="35"/>
        <end position="52"/>
    </location>
</feature>
<dbReference type="PANTHER" id="PTHR42703:SF1">
    <property type="entry name" value="NA(+)_H(+) ANTIPORTER SUBUNIT D1"/>
    <property type="match status" value="1"/>
</dbReference>
<feature type="transmembrane region" description="Helical" evidence="8">
    <location>
        <begin position="484"/>
        <end position="504"/>
    </location>
</feature>
<feature type="transmembrane region" description="Helical" evidence="8">
    <location>
        <begin position="161"/>
        <end position="181"/>
    </location>
</feature>
<name>A0A081BNU7_9BACT</name>
<keyword evidence="5 8" id="KW-1133">Transmembrane helix</keyword>
<dbReference type="HOGENOM" id="CLU_007100_9_5_0"/>
<keyword evidence="11" id="KW-1185">Reference proteome</keyword>
<organism evidence="10">
    <name type="scientific">Candidatus Moduliflexus flocculans</name>
    <dbReference type="NCBI Taxonomy" id="1499966"/>
    <lineage>
        <taxon>Bacteria</taxon>
        <taxon>Candidatus Moduliflexota</taxon>
        <taxon>Candidatus Moduliflexia</taxon>
        <taxon>Candidatus Moduliflexales</taxon>
        <taxon>Candidatus Moduliflexaceae</taxon>
    </lineage>
</organism>
<feature type="transmembrane region" description="Helical" evidence="8">
    <location>
        <begin position="107"/>
        <end position="124"/>
    </location>
</feature>
<evidence type="ECO:0000313" key="11">
    <source>
        <dbReference type="Proteomes" id="UP000030700"/>
    </source>
</evidence>
<dbReference type="GO" id="GO:0008137">
    <property type="term" value="F:NADH dehydrogenase (ubiquinone) activity"/>
    <property type="evidence" value="ECO:0007669"/>
    <property type="project" value="InterPro"/>
</dbReference>
<evidence type="ECO:0000256" key="3">
    <source>
        <dbReference type="ARBA" id="ARBA00022475"/>
    </source>
</evidence>
<feature type="transmembrane region" description="Helical" evidence="8">
    <location>
        <begin position="359"/>
        <end position="381"/>
    </location>
</feature>
<evidence type="ECO:0000256" key="4">
    <source>
        <dbReference type="ARBA" id="ARBA00022692"/>
    </source>
</evidence>
<proteinExistence type="inferred from homology"/>
<keyword evidence="6 8" id="KW-0472">Membrane</keyword>
<dbReference type="Pfam" id="PF00361">
    <property type="entry name" value="Proton_antipo_M"/>
    <property type="match status" value="1"/>
</dbReference>
<evidence type="ECO:0000256" key="8">
    <source>
        <dbReference type="SAM" id="Phobius"/>
    </source>
</evidence>
<evidence type="ECO:0000313" key="10">
    <source>
        <dbReference type="EMBL" id="GAK52063.1"/>
    </source>
</evidence>
<dbReference type="STRING" id="1499966.U14_03310"/>
<dbReference type="GO" id="GO:0042773">
    <property type="term" value="P:ATP synthesis coupled electron transport"/>
    <property type="evidence" value="ECO:0007669"/>
    <property type="project" value="InterPro"/>
</dbReference>
<feature type="transmembrane region" description="Helical" evidence="8">
    <location>
        <begin position="79"/>
        <end position="100"/>
    </location>
</feature>
<dbReference type="GO" id="GO:0005886">
    <property type="term" value="C:plasma membrane"/>
    <property type="evidence" value="ECO:0007669"/>
    <property type="project" value="UniProtKB-SubCell"/>
</dbReference>
<feature type="transmembrane region" description="Helical" evidence="8">
    <location>
        <begin position="272"/>
        <end position="289"/>
    </location>
</feature>
<accession>A0A081BNU7</accession>
<dbReference type="PRINTS" id="PR01437">
    <property type="entry name" value="NUOXDRDTASE4"/>
</dbReference>
<evidence type="ECO:0000256" key="7">
    <source>
        <dbReference type="RuleBase" id="RU000320"/>
    </source>
</evidence>
<feature type="transmembrane region" description="Helical" evidence="8">
    <location>
        <begin position="242"/>
        <end position="260"/>
    </location>
</feature>
<dbReference type="EMBL" id="DF820458">
    <property type="protein sequence ID" value="GAK52063.1"/>
    <property type="molecule type" value="Genomic_DNA"/>
</dbReference>
<protein>
    <submittedName>
        <fullName evidence="10">NADH dehydrogenase (Quinone)</fullName>
    </submittedName>
</protein>
<dbReference type="InterPro" id="IPR003918">
    <property type="entry name" value="NADH_UbQ_OxRdtase"/>
</dbReference>
<evidence type="ECO:0000256" key="5">
    <source>
        <dbReference type="ARBA" id="ARBA00022989"/>
    </source>
</evidence>
<feature type="transmembrane region" description="Helical" evidence="8">
    <location>
        <begin position="401"/>
        <end position="422"/>
    </location>
</feature>
<feature type="transmembrane region" description="Helical" evidence="8">
    <location>
        <begin position="6"/>
        <end position="23"/>
    </location>
</feature>
<evidence type="ECO:0000256" key="6">
    <source>
        <dbReference type="ARBA" id="ARBA00023136"/>
    </source>
</evidence>
<dbReference type="InterPro" id="IPR050586">
    <property type="entry name" value="CPA3_Na-H_Antiporter_D"/>
</dbReference>
<evidence type="ECO:0000256" key="2">
    <source>
        <dbReference type="ARBA" id="ARBA00005346"/>
    </source>
</evidence>
<feature type="transmembrane region" description="Helical" evidence="8">
    <location>
        <begin position="201"/>
        <end position="222"/>
    </location>
</feature>
<dbReference type="InterPro" id="IPR001750">
    <property type="entry name" value="ND/Mrp_TM"/>
</dbReference>
<gene>
    <name evidence="10" type="ORF">U14_03310</name>
</gene>
<evidence type="ECO:0000259" key="9">
    <source>
        <dbReference type="Pfam" id="PF00361"/>
    </source>
</evidence>
<reference evidence="10" key="1">
    <citation type="journal article" date="2015" name="PeerJ">
        <title>First genomic representation of candidate bacterial phylum KSB3 points to enhanced environmental sensing as a trigger of wastewater bulking.</title>
        <authorList>
            <person name="Sekiguchi Y."/>
            <person name="Ohashi A."/>
            <person name="Parks D.H."/>
            <person name="Yamauchi T."/>
            <person name="Tyson G.W."/>
            <person name="Hugenholtz P."/>
        </authorList>
    </citation>
    <scope>NUCLEOTIDE SEQUENCE [LARGE SCALE GENOMIC DNA]</scope>
</reference>
<evidence type="ECO:0000256" key="1">
    <source>
        <dbReference type="ARBA" id="ARBA00004651"/>
    </source>
</evidence>
<feature type="domain" description="NADH:quinone oxidoreductase/Mrp antiporter transmembrane" evidence="9">
    <location>
        <begin position="125"/>
        <end position="400"/>
    </location>
</feature>
<comment type="subcellular location">
    <subcellularLocation>
        <location evidence="1">Cell membrane</location>
        <topology evidence="1">Multi-pass membrane protein</topology>
    </subcellularLocation>
    <subcellularLocation>
        <location evidence="7">Membrane</location>
        <topology evidence="7">Multi-pass membrane protein</topology>
    </subcellularLocation>
</comment>
<comment type="similarity">
    <text evidence="2">Belongs to the CPA3 antiporters (TC 2.A.63) subunit D family.</text>
</comment>
<feature type="transmembrane region" description="Helical" evidence="8">
    <location>
        <begin position="443"/>
        <end position="464"/>
    </location>
</feature>
<sequence length="546" mass="58006">MIRHNAPVLLMVAPLFGAGICLLEKAFPQARLSKAASVISLLISLALLIPLFPDQSPPVISVVGGWEAFVGIQQVFDGLAWLTCVAIFALSLLVLLFAFAENSYDPTFYFLFLISVAGMVGVMLAADLFNLFVCLEISGLASYILIAYAQKGDAVFASFQYLLLSSCGMVFLLLGILIFYQHTGTLALFDTAAYRAAHPELASTFAVGVAALIVGVGMRAAFVPFHTWLPDAHANAPHPVSALLSGLVIKIGLLAVWRIVLAFEMRSFQPMFLSLGAITAVFGVVFALAQADCKKLLAWHSVSQMGYIVASFGVATPLGLTASYAHIVHHAAFKSLLFLCVGSVIHVTGERSLKRLGGLAPALPLLTVAFAIGAGSIAGIPPFNGFVSKKLIGYSLEQMPAASLLISLAGIGTVASFLKLSAIFRPNHHAQTPAPIIRPLPSLAYLPLFVLSVFCLLSGLFGGVWLNTISHLLFGAHVANNLRLYTPTGLLNTAATVLLGAALYRGVISQRGQAISATLRRLQPGLNAALLLLIWGFFLFSGLVFL</sequence>
<keyword evidence="3" id="KW-1003">Cell membrane</keyword>
<feature type="transmembrane region" description="Helical" evidence="8">
    <location>
        <begin position="525"/>
        <end position="545"/>
    </location>
</feature>
<dbReference type="PANTHER" id="PTHR42703">
    <property type="entry name" value="NADH DEHYDROGENASE"/>
    <property type="match status" value="1"/>
</dbReference>
<dbReference type="Proteomes" id="UP000030700">
    <property type="component" value="Unassembled WGS sequence"/>
</dbReference>
<keyword evidence="4 7" id="KW-0812">Transmembrane</keyword>